<dbReference type="EMBL" id="CAEKDK010000008">
    <property type="protein sequence ID" value="CAB4290286.1"/>
    <property type="molecule type" value="Genomic_DNA"/>
</dbReference>
<proteinExistence type="predicted"/>
<dbReference type="Proteomes" id="UP000507222">
    <property type="component" value="Unassembled WGS sequence"/>
</dbReference>
<organism evidence="1 2">
    <name type="scientific">Prunus armeniaca</name>
    <name type="common">Apricot</name>
    <name type="synonym">Armeniaca vulgaris</name>
    <dbReference type="NCBI Taxonomy" id="36596"/>
    <lineage>
        <taxon>Eukaryota</taxon>
        <taxon>Viridiplantae</taxon>
        <taxon>Streptophyta</taxon>
        <taxon>Embryophyta</taxon>
        <taxon>Tracheophyta</taxon>
        <taxon>Spermatophyta</taxon>
        <taxon>Magnoliopsida</taxon>
        <taxon>eudicotyledons</taxon>
        <taxon>Gunneridae</taxon>
        <taxon>Pentapetalae</taxon>
        <taxon>rosids</taxon>
        <taxon>fabids</taxon>
        <taxon>Rosales</taxon>
        <taxon>Rosaceae</taxon>
        <taxon>Amygdaloideae</taxon>
        <taxon>Amygdaleae</taxon>
        <taxon>Prunus</taxon>
    </lineage>
</organism>
<evidence type="ECO:0000313" key="2">
    <source>
        <dbReference type="Proteomes" id="UP000507222"/>
    </source>
</evidence>
<accession>A0A6J5VMQ8</accession>
<sequence>MTQRCHPAIFDYGIDRKMTSYFWRPCLGQGPTSPVPHDAEVSSRRENEGLAFRRRFQWSLTSIKGK</sequence>
<dbReference type="AlphaFoldDB" id="A0A6J5VMQ8"/>
<protein>
    <submittedName>
        <fullName evidence="1">Uncharacterized protein</fullName>
    </submittedName>
</protein>
<name>A0A6J5VMQ8_PRUAR</name>
<evidence type="ECO:0000313" key="1">
    <source>
        <dbReference type="EMBL" id="CAB4290286.1"/>
    </source>
</evidence>
<gene>
    <name evidence="1" type="ORF">CURHAP_LOCUS50219</name>
</gene>
<reference evidence="1 2" key="1">
    <citation type="submission" date="2020-05" db="EMBL/GenBank/DDBJ databases">
        <authorList>
            <person name="Campoy J."/>
            <person name="Schneeberger K."/>
            <person name="Spophaly S."/>
        </authorList>
    </citation>
    <scope>NUCLEOTIDE SEQUENCE [LARGE SCALE GENOMIC DNA]</scope>
    <source>
        <strain evidence="1">PruArmRojPasFocal</strain>
    </source>
</reference>